<keyword evidence="5 8" id="KW-0812">Transmembrane</keyword>
<organism evidence="9 10">
    <name type="scientific">Candidatus Kurthia intestinigallinarum</name>
    <dbReference type="NCBI Taxonomy" id="1562256"/>
    <lineage>
        <taxon>Bacteria</taxon>
        <taxon>Bacillati</taxon>
        <taxon>Bacillota</taxon>
        <taxon>Bacilli</taxon>
        <taxon>Bacillales</taxon>
        <taxon>Caryophanaceae</taxon>
        <taxon>Kurthia</taxon>
    </lineage>
</organism>
<gene>
    <name evidence="9" type="ORF">QI30_14395</name>
</gene>
<evidence type="ECO:0000256" key="6">
    <source>
        <dbReference type="ARBA" id="ARBA00022989"/>
    </source>
</evidence>
<feature type="transmembrane region" description="Helical" evidence="8">
    <location>
        <begin position="64"/>
        <end position="84"/>
    </location>
</feature>
<dbReference type="OrthoDB" id="9811721at2"/>
<dbReference type="Proteomes" id="UP000288623">
    <property type="component" value="Unassembled WGS sequence"/>
</dbReference>
<keyword evidence="4" id="KW-1003">Cell membrane</keyword>
<comment type="similarity">
    <text evidence="2">Belongs to the binding-protein-dependent transport system permease family. FecCD subfamily.</text>
</comment>
<feature type="transmembrane region" description="Helical" evidence="8">
    <location>
        <begin position="291"/>
        <end position="313"/>
    </location>
</feature>
<keyword evidence="3" id="KW-0813">Transport</keyword>
<feature type="transmembrane region" description="Helical" evidence="8">
    <location>
        <begin position="125"/>
        <end position="149"/>
    </location>
</feature>
<feature type="transmembrane region" description="Helical" evidence="8">
    <location>
        <begin position="319"/>
        <end position="338"/>
    </location>
</feature>
<feature type="transmembrane region" description="Helical" evidence="8">
    <location>
        <begin position="12"/>
        <end position="44"/>
    </location>
</feature>
<evidence type="ECO:0000313" key="9">
    <source>
        <dbReference type="EMBL" id="RUS53691.1"/>
    </source>
</evidence>
<feature type="transmembrane region" description="Helical" evidence="8">
    <location>
        <begin position="161"/>
        <end position="180"/>
    </location>
</feature>
<dbReference type="GO" id="GO:0033214">
    <property type="term" value="P:siderophore-iron import into cell"/>
    <property type="evidence" value="ECO:0007669"/>
    <property type="project" value="TreeGrafter"/>
</dbReference>
<dbReference type="RefSeq" id="WP_126991311.1">
    <property type="nucleotide sequence ID" value="NZ_JTFC01000036.1"/>
</dbReference>
<dbReference type="Gene3D" id="1.10.3470.10">
    <property type="entry name" value="ABC transporter involved in vitamin B12 uptake, BtuC"/>
    <property type="match status" value="1"/>
</dbReference>
<dbReference type="PANTHER" id="PTHR30472">
    <property type="entry name" value="FERRIC ENTEROBACTIN TRANSPORT SYSTEM PERMEASE PROTEIN"/>
    <property type="match status" value="1"/>
</dbReference>
<keyword evidence="6 8" id="KW-1133">Transmembrane helix</keyword>
<accession>A0A433RR81</accession>
<evidence type="ECO:0000256" key="8">
    <source>
        <dbReference type="SAM" id="Phobius"/>
    </source>
</evidence>
<proteinExistence type="inferred from homology"/>
<evidence type="ECO:0000313" key="10">
    <source>
        <dbReference type="Proteomes" id="UP000288623"/>
    </source>
</evidence>
<feature type="transmembrane region" description="Helical" evidence="8">
    <location>
        <begin position="96"/>
        <end position="119"/>
    </location>
</feature>
<keyword evidence="7 8" id="KW-0472">Membrane</keyword>
<evidence type="ECO:0000256" key="2">
    <source>
        <dbReference type="ARBA" id="ARBA00007935"/>
    </source>
</evidence>
<dbReference type="GO" id="GO:0022857">
    <property type="term" value="F:transmembrane transporter activity"/>
    <property type="evidence" value="ECO:0007669"/>
    <property type="project" value="InterPro"/>
</dbReference>
<evidence type="ECO:0000256" key="4">
    <source>
        <dbReference type="ARBA" id="ARBA00022475"/>
    </source>
</evidence>
<dbReference type="AlphaFoldDB" id="A0A433RR81"/>
<evidence type="ECO:0000256" key="7">
    <source>
        <dbReference type="ARBA" id="ARBA00023136"/>
    </source>
</evidence>
<dbReference type="EMBL" id="JTFC01000036">
    <property type="protein sequence ID" value="RUS53691.1"/>
    <property type="molecule type" value="Genomic_DNA"/>
</dbReference>
<dbReference type="PANTHER" id="PTHR30472:SF64">
    <property type="entry name" value="IRON(3+)-HYDROXAMATE IMPORT SYSTEM PERMEASE PROTEIN FHUG"/>
    <property type="match status" value="1"/>
</dbReference>
<sequence>MQNSLRKHSSRFYFYLVACLVLLVVAMFISVNTGYIQISFFSFLQTMVGLGNPEDAMTIFDFRMPRITMAILVGMGIAVSGAILQSISSNPLADPGILGINSGAGFAIVLYTFFFQSFVATNSVFFVFLKPVVALFGALLAAFLIYTLAYRKGRIAPTRMLLIGIGINAAFSAGITIFQLRMEPVDFTRTLVWLSGSIYATSWTFVLALLPWLLILLPIAFYKSRTLDIISLNEMSAIGVGINVNKERKWLLILAVLLAGSCVAVGGGLTFLGLIAPHIARRLVGRSHMRVLPLSALIGALLVVASDTIARIVIAPAELPVGVILSIVGAPYFIYLLLKTRN</sequence>
<dbReference type="FunFam" id="1.10.3470.10:FF:000001">
    <property type="entry name" value="Vitamin B12 ABC transporter permease BtuC"/>
    <property type="match status" value="1"/>
</dbReference>
<dbReference type="SUPFAM" id="SSF81345">
    <property type="entry name" value="ABC transporter involved in vitamin B12 uptake, BtuC"/>
    <property type="match status" value="1"/>
</dbReference>
<name>A0A433RR81_9BACL</name>
<keyword evidence="10" id="KW-1185">Reference proteome</keyword>
<feature type="transmembrane region" description="Helical" evidence="8">
    <location>
        <begin position="192"/>
        <end position="215"/>
    </location>
</feature>
<dbReference type="Pfam" id="PF01032">
    <property type="entry name" value="FecCD"/>
    <property type="match status" value="1"/>
</dbReference>
<dbReference type="InterPro" id="IPR037294">
    <property type="entry name" value="ABC_BtuC-like"/>
</dbReference>
<comment type="caution">
    <text evidence="9">The sequence shown here is derived from an EMBL/GenBank/DDBJ whole genome shotgun (WGS) entry which is preliminary data.</text>
</comment>
<dbReference type="CDD" id="cd06550">
    <property type="entry name" value="TM_ABC_iron-siderophores_like"/>
    <property type="match status" value="1"/>
</dbReference>
<comment type="subcellular location">
    <subcellularLocation>
        <location evidence="1">Cell membrane</location>
        <topology evidence="1">Multi-pass membrane protein</topology>
    </subcellularLocation>
</comment>
<dbReference type="InterPro" id="IPR000522">
    <property type="entry name" value="ABC_transptr_permease_BtuC"/>
</dbReference>
<evidence type="ECO:0000256" key="1">
    <source>
        <dbReference type="ARBA" id="ARBA00004651"/>
    </source>
</evidence>
<protein>
    <submittedName>
        <fullName evidence="9">Iron ABC transporter permease</fullName>
    </submittedName>
</protein>
<evidence type="ECO:0000256" key="3">
    <source>
        <dbReference type="ARBA" id="ARBA00022448"/>
    </source>
</evidence>
<feature type="transmembrane region" description="Helical" evidence="8">
    <location>
        <begin position="250"/>
        <end position="279"/>
    </location>
</feature>
<dbReference type="GO" id="GO:0005886">
    <property type="term" value="C:plasma membrane"/>
    <property type="evidence" value="ECO:0007669"/>
    <property type="project" value="UniProtKB-SubCell"/>
</dbReference>
<evidence type="ECO:0000256" key="5">
    <source>
        <dbReference type="ARBA" id="ARBA00022692"/>
    </source>
</evidence>
<reference evidence="9 10" key="1">
    <citation type="submission" date="2014-11" db="EMBL/GenBank/DDBJ databases">
        <title>Genome sequence and analysis of novel Kurthia sp.</title>
        <authorList>
            <person name="Lawson J.N."/>
            <person name="Gonzalez J.E."/>
            <person name="Rinauldi L."/>
            <person name="Xuan Z."/>
            <person name="Firman A."/>
            <person name="Shaddox L."/>
            <person name="Trudeau A."/>
            <person name="Shah S."/>
            <person name="Reiman D."/>
        </authorList>
    </citation>
    <scope>NUCLEOTIDE SEQUENCE [LARGE SCALE GENOMIC DNA]</scope>
    <source>
        <strain evidence="9 10">3B1D</strain>
    </source>
</reference>